<dbReference type="EMBL" id="JAQNDN010000019">
    <property type="protein sequence ID" value="MDC0672636.1"/>
    <property type="molecule type" value="Genomic_DNA"/>
</dbReference>
<keyword evidence="3" id="KW-1185">Reference proteome</keyword>
<dbReference type="Proteomes" id="UP001217838">
    <property type="component" value="Unassembled WGS sequence"/>
</dbReference>
<accession>A0ABT5BI40</accession>
<sequence length="206" mass="20916">MRWLVAALVGVGGCGESDSGGNPGYETQPCLDGGCFPGLMCLSNLCVDADGPAATSSPVPPGTSADPPTSTTNSEPPTTGPGTTQTPATSDEPDDTTAPATTAPEPGTTTEAATTATTADDTTGGPKLCTSPACQACIDEECATWQSNCDMYPECVEFRKCVDETCCLGSECVFGACKDLFDPGAINLISNILACTEQNCLEPCYG</sequence>
<dbReference type="RefSeq" id="WP_272004560.1">
    <property type="nucleotide sequence ID" value="NZ_JAQNDN010000019.1"/>
</dbReference>
<evidence type="ECO:0000256" key="1">
    <source>
        <dbReference type="SAM" id="MobiDB-lite"/>
    </source>
</evidence>
<comment type="caution">
    <text evidence="2">The sequence shown here is derived from an EMBL/GenBank/DDBJ whole genome shotgun (WGS) entry which is preliminary data.</text>
</comment>
<gene>
    <name evidence="2" type="ORF">POL58_33100</name>
</gene>
<feature type="region of interest" description="Disordered" evidence="1">
    <location>
        <begin position="53"/>
        <end position="124"/>
    </location>
</feature>
<evidence type="ECO:0000313" key="2">
    <source>
        <dbReference type="EMBL" id="MDC0672636.1"/>
    </source>
</evidence>
<feature type="compositionally biased region" description="Low complexity" evidence="1">
    <location>
        <begin position="67"/>
        <end position="124"/>
    </location>
</feature>
<protein>
    <submittedName>
        <fullName evidence="2">Uncharacterized protein</fullName>
    </submittedName>
</protein>
<organism evidence="2 3">
    <name type="scientific">Nannocystis radixulma</name>
    <dbReference type="NCBI Taxonomy" id="2995305"/>
    <lineage>
        <taxon>Bacteria</taxon>
        <taxon>Pseudomonadati</taxon>
        <taxon>Myxococcota</taxon>
        <taxon>Polyangia</taxon>
        <taxon>Nannocystales</taxon>
        <taxon>Nannocystaceae</taxon>
        <taxon>Nannocystis</taxon>
    </lineage>
</organism>
<proteinExistence type="predicted"/>
<reference evidence="2 3" key="1">
    <citation type="submission" date="2022-11" db="EMBL/GenBank/DDBJ databases">
        <title>Minimal conservation of predation-associated metabolite biosynthetic gene clusters underscores biosynthetic potential of Myxococcota including descriptions for ten novel species: Archangium lansinium sp. nov., Myxococcus landrumus sp. nov., Nannocystis bai.</title>
        <authorList>
            <person name="Ahearne A."/>
            <person name="Stevens C."/>
            <person name="Dowd S."/>
        </authorList>
    </citation>
    <scope>NUCLEOTIDE SEQUENCE [LARGE SCALE GENOMIC DNA]</scope>
    <source>
        <strain evidence="2 3">NCELM</strain>
    </source>
</reference>
<evidence type="ECO:0000313" key="3">
    <source>
        <dbReference type="Proteomes" id="UP001217838"/>
    </source>
</evidence>
<name>A0ABT5BI40_9BACT</name>